<keyword evidence="3" id="KW-0732">Signal</keyword>
<feature type="chain" id="PRO_5013762138" description="Ig-like domain-containing protein" evidence="3">
    <location>
        <begin position="18"/>
        <end position="558"/>
    </location>
</feature>
<dbReference type="EMBL" id="MRZV01002632">
    <property type="protein sequence ID" value="PIK33304.1"/>
    <property type="molecule type" value="Genomic_DNA"/>
</dbReference>
<evidence type="ECO:0000313" key="5">
    <source>
        <dbReference type="Proteomes" id="UP000230750"/>
    </source>
</evidence>
<feature type="region of interest" description="Disordered" evidence="1">
    <location>
        <begin position="533"/>
        <end position="558"/>
    </location>
</feature>
<proteinExistence type="predicted"/>
<feature type="compositionally biased region" description="Basic and acidic residues" evidence="1">
    <location>
        <begin position="547"/>
        <end position="558"/>
    </location>
</feature>
<evidence type="ECO:0000313" key="4">
    <source>
        <dbReference type="EMBL" id="PIK33304.1"/>
    </source>
</evidence>
<gene>
    <name evidence="4" type="ORF">BSL78_29879</name>
</gene>
<reference evidence="4 5" key="1">
    <citation type="journal article" date="2017" name="PLoS Biol.">
        <title>The sea cucumber genome provides insights into morphological evolution and visceral regeneration.</title>
        <authorList>
            <person name="Zhang X."/>
            <person name="Sun L."/>
            <person name="Yuan J."/>
            <person name="Sun Y."/>
            <person name="Gao Y."/>
            <person name="Zhang L."/>
            <person name="Li S."/>
            <person name="Dai H."/>
            <person name="Hamel J.F."/>
            <person name="Liu C."/>
            <person name="Yu Y."/>
            <person name="Liu S."/>
            <person name="Lin W."/>
            <person name="Guo K."/>
            <person name="Jin S."/>
            <person name="Xu P."/>
            <person name="Storey K.B."/>
            <person name="Huan P."/>
            <person name="Zhang T."/>
            <person name="Zhou Y."/>
            <person name="Zhang J."/>
            <person name="Lin C."/>
            <person name="Li X."/>
            <person name="Xing L."/>
            <person name="Huo D."/>
            <person name="Sun M."/>
            <person name="Wang L."/>
            <person name="Mercier A."/>
            <person name="Li F."/>
            <person name="Yang H."/>
            <person name="Xiang J."/>
        </authorList>
    </citation>
    <scope>NUCLEOTIDE SEQUENCE [LARGE SCALE GENOMIC DNA]</scope>
    <source>
        <strain evidence="4">Shaxun</strain>
        <tissue evidence="4">Muscle</tissue>
    </source>
</reference>
<accession>A0A2G8JC41</accession>
<evidence type="ECO:0000256" key="1">
    <source>
        <dbReference type="SAM" id="MobiDB-lite"/>
    </source>
</evidence>
<name>A0A2G8JC41_STIJA</name>
<sequence>MTHVLSISIIFADFVAAVVSTNETVAVGNLVSLACVVGTIDQTVWAVKRNKSTLKTLSLSDQIFDNKNMELTIASISDSGSFSYNLIILNATLDMEGDYDCMERGVTKSRYYLVWKRTFQTTFSFSHVVKCFLIAVPPILTLKIDNGSHVINNGSINVRLNQEIAIECVAEGGRPLVSLGLEINGKPEVHGIAVNETFDAVISTLHYRPKESDTVISCTTSGQTAIPDIRRQTSLNIVYKPRCISQFINDFFTCHCTSNPAANVTILINGSHNVYSQTVTLNFQYPVNLSCLAINSIGKTTTEAELFLPNVNHSIPDVYDSTTDLPAKQLSSLYTIGIPICSVCVLIASFLVFTYTLLWRKATLNRKGGDYVRSPIANRLLNIAGNPRVASIHIPWQVNLSSMICGSSFKSSVEMSSLPMTEGSAYNPEYAAVPHSEYKLARQSSQNDEFRESDFKADAEVDNTEYHRIKSLAAADIDLISSNSPVSVKLRHNYQTLEDPSSYDPENAQLTFSPYPWQQDDQQVVASSCLSQNDPQFTNSSLLRSDYFYDKPPTEDEL</sequence>
<evidence type="ECO:0000256" key="3">
    <source>
        <dbReference type="SAM" id="SignalP"/>
    </source>
</evidence>
<evidence type="ECO:0008006" key="6">
    <source>
        <dbReference type="Google" id="ProtNLM"/>
    </source>
</evidence>
<organism evidence="4 5">
    <name type="scientific">Stichopus japonicus</name>
    <name type="common">Sea cucumber</name>
    <dbReference type="NCBI Taxonomy" id="307972"/>
    <lineage>
        <taxon>Eukaryota</taxon>
        <taxon>Metazoa</taxon>
        <taxon>Echinodermata</taxon>
        <taxon>Eleutherozoa</taxon>
        <taxon>Echinozoa</taxon>
        <taxon>Holothuroidea</taxon>
        <taxon>Aspidochirotacea</taxon>
        <taxon>Aspidochirotida</taxon>
        <taxon>Stichopodidae</taxon>
        <taxon>Apostichopus</taxon>
    </lineage>
</organism>
<feature type="signal peptide" evidence="3">
    <location>
        <begin position="1"/>
        <end position="17"/>
    </location>
</feature>
<keyword evidence="2" id="KW-0812">Transmembrane</keyword>
<keyword evidence="2" id="KW-1133">Transmembrane helix</keyword>
<keyword evidence="2" id="KW-0472">Membrane</keyword>
<feature type="transmembrane region" description="Helical" evidence="2">
    <location>
        <begin position="333"/>
        <end position="358"/>
    </location>
</feature>
<dbReference type="AlphaFoldDB" id="A0A2G8JC41"/>
<comment type="caution">
    <text evidence="4">The sequence shown here is derived from an EMBL/GenBank/DDBJ whole genome shotgun (WGS) entry which is preliminary data.</text>
</comment>
<evidence type="ECO:0000256" key="2">
    <source>
        <dbReference type="SAM" id="Phobius"/>
    </source>
</evidence>
<dbReference type="Proteomes" id="UP000230750">
    <property type="component" value="Unassembled WGS sequence"/>
</dbReference>
<protein>
    <recommendedName>
        <fullName evidence="6">Ig-like domain-containing protein</fullName>
    </recommendedName>
</protein>
<feature type="compositionally biased region" description="Polar residues" evidence="1">
    <location>
        <begin position="533"/>
        <end position="543"/>
    </location>
</feature>
<keyword evidence="5" id="KW-1185">Reference proteome</keyword>